<comment type="caution">
    <text evidence="1">The sequence shown here is derived from an EMBL/GenBank/DDBJ whole genome shotgun (WGS) entry which is preliminary data.</text>
</comment>
<protein>
    <submittedName>
        <fullName evidence="1">Uncharacterized protein</fullName>
    </submittedName>
</protein>
<proteinExistence type="predicted"/>
<evidence type="ECO:0000313" key="2">
    <source>
        <dbReference type="Proteomes" id="UP000823388"/>
    </source>
</evidence>
<organism evidence="1 2">
    <name type="scientific">Panicum virgatum</name>
    <name type="common">Blackwell switchgrass</name>
    <dbReference type="NCBI Taxonomy" id="38727"/>
    <lineage>
        <taxon>Eukaryota</taxon>
        <taxon>Viridiplantae</taxon>
        <taxon>Streptophyta</taxon>
        <taxon>Embryophyta</taxon>
        <taxon>Tracheophyta</taxon>
        <taxon>Spermatophyta</taxon>
        <taxon>Magnoliopsida</taxon>
        <taxon>Liliopsida</taxon>
        <taxon>Poales</taxon>
        <taxon>Poaceae</taxon>
        <taxon>PACMAD clade</taxon>
        <taxon>Panicoideae</taxon>
        <taxon>Panicodae</taxon>
        <taxon>Paniceae</taxon>
        <taxon>Panicinae</taxon>
        <taxon>Panicum</taxon>
        <taxon>Panicum sect. Hiantes</taxon>
    </lineage>
</organism>
<evidence type="ECO:0000313" key="1">
    <source>
        <dbReference type="EMBL" id="KAG2601345.1"/>
    </source>
</evidence>
<reference evidence="1" key="1">
    <citation type="submission" date="2020-05" db="EMBL/GenBank/DDBJ databases">
        <title>WGS assembly of Panicum virgatum.</title>
        <authorList>
            <person name="Lovell J.T."/>
            <person name="Jenkins J."/>
            <person name="Shu S."/>
            <person name="Juenger T.E."/>
            <person name="Schmutz J."/>
        </authorList>
    </citation>
    <scope>NUCLEOTIDE SEQUENCE</scope>
    <source>
        <strain evidence="1">AP13</strain>
    </source>
</reference>
<dbReference type="EMBL" id="CM029045">
    <property type="protein sequence ID" value="KAG2601345.1"/>
    <property type="molecule type" value="Genomic_DNA"/>
</dbReference>
<gene>
    <name evidence="1" type="ORF">PVAP13_5KG583900</name>
</gene>
<name>A0A8T0SWC1_PANVG</name>
<accession>A0A8T0SWC1</accession>
<dbReference type="Proteomes" id="UP000823388">
    <property type="component" value="Chromosome 5K"/>
</dbReference>
<keyword evidence="2" id="KW-1185">Reference proteome</keyword>
<dbReference type="AlphaFoldDB" id="A0A8T0SWC1"/>
<sequence length="63" mass="6855">MAAVILLMPPSRRPIRPGGGSFTPPSFPISLDLGWDHGGSENSIDGSSPISWWGLRIWQSVHE</sequence>